<evidence type="ECO:0000313" key="3">
    <source>
        <dbReference type="EMBL" id="KZP13342.1"/>
    </source>
</evidence>
<name>A0A166C6J6_9AGAM</name>
<feature type="domain" description="DUF6533" evidence="2">
    <location>
        <begin position="24"/>
        <end position="65"/>
    </location>
</feature>
<dbReference type="Pfam" id="PF20151">
    <property type="entry name" value="DUF6533"/>
    <property type="match status" value="1"/>
</dbReference>
<keyword evidence="1" id="KW-0472">Membrane</keyword>
<feature type="transmembrane region" description="Helical" evidence="1">
    <location>
        <begin position="121"/>
        <end position="145"/>
    </location>
</feature>
<evidence type="ECO:0000259" key="2">
    <source>
        <dbReference type="Pfam" id="PF20151"/>
    </source>
</evidence>
<organism evidence="3">
    <name type="scientific">Athelia psychrophila</name>
    <dbReference type="NCBI Taxonomy" id="1759441"/>
    <lineage>
        <taxon>Eukaryota</taxon>
        <taxon>Fungi</taxon>
        <taxon>Dikarya</taxon>
        <taxon>Basidiomycota</taxon>
        <taxon>Agaricomycotina</taxon>
        <taxon>Agaricomycetes</taxon>
        <taxon>Agaricomycetidae</taxon>
        <taxon>Atheliales</taxon>
        <taxon>Atheliaceae</taxon>
        <taxon>Athelia</taxon>
    </lineage>
</organism>
<reference evidence="3" key="1">
    <citation type="journal article" date="2016" name="Mol. Biol. Evol.">
        <title>Comparative Genomics of Early-Diverging Mushroom-Forming Fungi Provides Insights into the Origins of Lignocellulose Decay Capabilities.</title>
        <authorList>
            <person name="Nagy L.G."/>
            <person name="Riley R."/>
            <person name="Tritt A."/>
            <person name="Adam C."/>
            <person name="Daum C."/>
            <person name="Floudas D."/>
            <person name="Sun H."/>
            <person name="Yadav J.S."/>
            <person name="Pangilinan J."/>
            <person name="Larsson K.H."/>
            <person name="Matsuura K."/>
            <person name="Barry K."/>
            <person name="Labutti K."/>
            <person name="Kuo R."/>
            <person name="Ohm R.A."/>
            <person name="Bhattacharya S.S."/>
            <person name="Shirouzu T."/>
            <person name="Yoshinaga Y."/>
            <person name="Martin F.M."/>
            <person name="Grigoriev I.V."/>
            <person name="Hibbett D.S."/>
        </authorList>
    </citation>
    <scope>NUCLEOTIDE SEQUENCE [LARGE SCALE GENOMIC DNA]</scope>
    <source>
        <strain evidence="3">CBS 109695</strain>
    </source>
</reference>
<protein>
    <recommendedName>
        <fullName evidence="2">DUF6533 domain-containing protein</fullName>
    </recommendedName>
</protein>
<proteinExistence type="predicted"/>
<dbReference type="AlphaFoldDB" id="A0A166C6J6"/>
<gene>
    <name evidence="3" type="ORF">FIBSPDRAFT_960628</name>
</gene>
<keyword evidence="1" id="KW-1133">Transmembrane helix</keyword>
<dbReference type="OrthoDB" id="3193253at2759"/>
<feature type="transmembrane region" description="Helical" evidence="1">
    <location>
        <begin position="220"/>
        <end position="238"/>
    </location>
</feature>
<evidence type="ECO:0000256" key="1">
    <source>
        <dbReference type="SAM" id="Phobius"/>
    </source>
</evidence>
<sequence length="304" mass="33738">MTSLNPLEGSSTQTDVFAHRLINYFYLVCLTAYTYDWILSVSDEVEIASKRGLSWSLAIYFLSRISQLGNAINSAVINIIPQKNCELPITLGGPLQLLPVVTTTLLFFLRARAVFLQSKHATVVFGILWLPVPVLNVLAVATLHVTFNPQTGFCAFGDNKFPTPLNAAVLVFDTSVFLAISYRLAGNAATEGSWRSRLLSFFKGRGLYSLSRTLLHSGQLYYFASILLFFANLPIMLVPRVPESFRYIMVTEYISIVNIMACRVFRGAVLGHMISSTPDGLTTTRINAAFQLEPLTRSQHNVTP</sequence>
<keyword evidence="1" id="KW-0812">Transmembrane</keyword>
<accession>A0A166C6J6</accession>
<dbReference type="InterPro" id="IPR045340">
    <property type="entry name" value="DUF6533"/>
</dbReference>
<feature type="transmembrane region" description="Helical" evidence="1">
    <location>
        <begin position="165"/>
        <end position="185"/>
    </location>
</feature>
<dbReference type="EMBL" id="KV417634">
    <property type="protein sequence ID" value="KZP13342.1"/>
    <property type="molecule type" value="Genomic_DNA"/>
</dbReference>
<feature type="transmembrane region" description="Helical" evidence="1">
    <location>
        <begin position="87"/>
        <end position="109"/>
    </location>
</feature>